<dbReference type="Gene3D" id="2.40.170.20">
    <property type="entry name" value="TonB-dependent receptor, beta-barrel domain"/>
    <property type="match status" value="1"/>
</dbReference>
<evidence type="ECO:0000256" key="8">
    <source>
        <dbReference type="SAM" id="SignalP"/>
    </source>
</evidence>
<reference evidence="9 10" key="1">
    <citation type="submission" date="2020-03" db="EMBL/GenBank/DDBJ databases">
        <title>Metabolic flexibility allows generalist bacteria to become dominant in a frequently disturbed ecosystem.</title>
        <authorList>
            <person name="Chen Y.-J."/>
            <person name="Leung P.M."/>
            <person name="Bay S.K."/>
            <person name="Hugenholtz P."/>
            <person name="Kessler A.J."/>
            <person name="Shelley G."/>
            <person name="Waite D.W."/>
            <person name="Cook P.L."/>
            <person name="Greening C."/>
        </authorList>
    </citation>
    <scope>NUCLEOTIDE SEQUENCE [LARGE SCALE GENOMIC DNA]</scope>
    <source>
        <strain evidence="9">SS_bin_28</strain>
    </source>
</reference>
<protein>
    <submittedName>
        <fullName evidence="9">Plug domain-containing protein</fullName>
    </submittedName>
</protein>
<proteinExistence type="predicted"/>
<gene>
    <name evidence="9" type="ORF">HKN21_11550</name>
</gene>
<feature type="signal peptide" evidence="8">
    <location>
        <begin position="1"/>
        <end position="20"/>
    </location>
</feature>
<evidence type="ECO:0000256" key="4">
    <source>
        <dbReference type="ARBA" id="ARBA00022692"/>
    </source>
</evidence>
<evidence type="ECO:0000256" key="3">
    <source>
        <dbReference type="ARBA" id="ARBA00022452"/>
    </source>
</evidence>
<dbReference type="PANTHER" id="PTHR30069:SF29">
    <property type="entry name" value="HEMOGLOBIN AND HEMOGLOBIN-HAPTOGLOBIN-BINDING PROTEIN 1-RELATED"/>
    <property type="match status" value="1"/>
</dbReference>
<dbReference type="InterPro" id="IPR036942">
    <property type="entry name" value="Beta-barrel_TonB_sf"/>
</dbReference>
<evidence type="ECO:0000256" key="5">
    <source>
        <dbReference type="ARBA" id="ARBA00022729"/>
    </source>
</evidence>
<dbReference type="EMBL" id="JABDJR010000465">
    <property type="protein sequence ID" value="NNF07387.1"/>
    <property type="molecule type" value="Genomic_DNA"/>
</dbReference>
<evidence type="ECO:0000256" key="2">
    <source>
        <dbReference type="ARBA" id="ARBA00022448"/>
    </source>
</evidence>
<sequence length="646" mass="72479">MRRGLLVLGFLVGLHAACFAVSKANPGRTVLSGEEIRNAGLTRLADIVTLLPDWSAQSLEEFTWQTSPGGLTTPEEQGFLLFVDGHRVDLGLFGVQNLNRLPLGIQDIDFVEAFSSPMQLGASFSDRGVLHIHTRVPTRESLAYRTMAGSETGDPGPFRYTDLSTPNVERIGHDYTLSVGYGSADSVQTAAATLRGLSAIHYATDPKNLRRYERMAGIDFRVLESEGGMASASYRRGGVSLSLLGSVSNLEDAFYLESVGREFPTNTESRVASFLGNFDKERWRVQGRLSFSGGLLAKRENNFNIDPSWRQDRATAGIIATYMHPFYELSAGSELEYLGVESDYPLESDNIRVVRFFGNAGTSLWDHHRTFATLSLEGGRLDQALNLSLGHSWNTKGMQVEAQASYSERIPELDPRIWRWQERGYGFLDDLGVDLTTTPLTPSELWALDAKWSVRTTQSRLSIAPYLRRHQDLTLNQGHYRFVGFDDAFWGNVKLVQVDAGSLLGVTIDAEHKPHPLTKLTTRIHMQSASGHPAYVSAWRTQPQLQGFVRLDWHLFENLLLQPRLRFRSETQWDRYEAAAAESQGLYQETVPAVLLFDLTAKKWAWHRRLVGSLSLQNLFDRKAAYHPAGYESEFRFVVSGTVFWN</sequence>
<dbReference type="GO" id="GO:0044718">
    <property type="term" value="P:siderophore transmembrane transport"/>
    <property type="evidence" value="ECO:0007669"/>
    <property type="project" value="TreeGrafter"/>
</dbReference>
<name>A0A7Y2H331_UNCEI</name>
<comment type="subcellular location">
    <subcellularLocation>
        <location evidence="1">Cell outer membrane</location>
        <topology evidence="1">Multi-pass membrane protein</topology>
    </subcellularLocation>
</comment>
<dbReference type="SUPFAM" id="SSF56935">
    <property type="entry name" value="Porins"/>
    <property type="match status" value="1"/>
</dbReference>
<evidence type="ECO:0000313" key="10">
    <source>
        <dbReference type="Proteomes" id="UP000547674"/>
    </source>
</evidence>
<dbReference type="GO" id="GO:0015344">
    <property type="term" value="F:siderophore uptake transmembrane transporter activity"/>
    <property type="evidence" value="ECO:0007669"/>
    <property type="project" value="TreeGrafter"/>
</dbReference>
<keyword evidence="5 8" id="KW-0732">Signal</keyword>
<keyword evidence="4" id="KW-0812">Transmembrane</keyword>
<dbReference type="GO" id="GO:0009279">
    <property type="term" value="C:cell outer membrane"/>
    <property type="evidence" value="ECO:0007669"/>
    <property type="project" value="UniProtKB-SubCell"/>
</dbReference>
<keyword evidence="6" id="KW-0472">Membrane</keyword>
<feature type="chain" id="PRO_5031464685" evidence="8">
    <location>
        <begin position="21"/>
        <end position="646"/>
    </location>
</feature>
<evidence type="ECO:0000313" key="9">
    <source>
        <dbReference type="EMBL" id="NNF07387.1"/>
    </source>
</evidence>
<keyword evidence="2" id="KW-0813">Transport</keyword>
<keyword evidence="7" id="KW-0998">Cell outer membrane</keyword>
<evidence type="ECO:0000256" key="7">
    <source>
        <dbReference type="ARBA" id="ARBA00023237"/>
    </source>
</evidence>
<dbReference type="PANTHER" id="PTHR30069">
    <property type="entry name" value="TONB-DEPENDENT OUTER MEMBRANE RECEPTOR"/>
    <property type="match status" value="1"/>
</dbReference>
<comment type="caution">
    <text evidence="9">The sequence shown here is derived from an EMBL/GenBank/DDBJ whole genome shotgun (WGS) entry which is preliminary data.</text>
</comment>
<evidence type="ECO:0000256" key="6">
    <source>
        <dbReference type="ARBA" id="ARBA00023136"/>
    </source>
</evidence>
<organism evidence="9 10">
    <name type="scientific">Eiseniibacteriota bacterium</name>
    <dbReference type="NCBI Taxonomy" id="2212470"/>
    <lineage>
        <taxon>Bacteria</taxon>
        <taxon>Candidatus Eiseniibacteriota</taxon>
    </lineage>
</organism>
<dbReference type="InterPro" id="IPR039426">
    <property type="entry name" value="TonB-dep_rcpt-like"/>
</dbReference>
<keyword evidence="3" id="KW-1134">Transmembrane beta strand</keyword>
<evidence type="ECO:0000256" key="1">
    <source>
        <dbReference type="ARBA" id="ARBA00004571"/>
    </source>
</evidence>
<dbReference type="Proteomes" id="UP000547674">
    <property type="component" value="Unassembled WGS sequence"/>
</dbReference>
<dbReference type="AlphaFoldDB" id="A0A7Y2H331"/>
<accession>A0A7Y2H331</accession>